<keyword evidence="3" id="KW-1185">Reference proteome</keyword>
<accession>A0ABX9K0E5</accession>
<dbReference type="EMBL" id="QUMU01000006">
    <property type="protein sequence ID" value="REG30757.1"/>
    <property type="molecule type" value="Genomic_DNA"/>
</dbReference>
<dbReference type="Gene3D" id="3.40.47.10">
    <property type="match status" value="1"/>
</dbReference>
<comment type="caution">
    <text evidence="2">The sequence shown here is derived from an EMBL/GenBank/DDBJ whole genome shotgun (WGS) entry which is preliminary data.</text>
</comment>
<dbReference type="Proteomes" id="UP000256345">
    <property type="component" value="Unassembled WGS sequence"/>
</dbReference>
<dbReference type="RefSeq" id="WP_053066014.1">
    <property type="nucleotide sequence ID" value="NZ_CP011509.1"/>
</dbReference>
<evidence type="ECO:0000259" key="1">
    <source>
        <dbReference type="Pfam" id="PF00109"/>
    </source>
</evidence>
<reference evidence="2 3" key="1">
    <citation type="submission" date="2018-08" db="EMBL/GenBank/DDBJ databases">
        <title>Genomic Encyclopedia of Archaeal and Bacterial Type Strains, Phase II (KMG-II): from individual species to whole genera.</title>
        <authorList>
            <person name="Goeker M."/>
        </authorList>
    </citation>
    <scope>NUCLEOTIDE SEQUENCE [LARGE SCALE GENOMIC DNA]</scope>
    <source>
        <strain evidence="2 3">DSM 2261</strain>
    </source>
</reference>
<evidence type="ECO:0000313" key="2">
    <source>
        <dbReference type="EMBL" id="REG30757.1"/>
    </source>
</evidence>
<feature type="domain" description="Beta-ketoacyl synthase-like N-terminal" evidence="1">
    <location>
        <begin position="137"/>
        <end position="204"/>
    </location>
</feature>
<dbReference type="InterPro" id="IPR014030">
    <property type="entry name" value="Ketoacyl_synth_N"/>
</dbReference>
<gene>
    <name evidence="2" type="ORF">ATI61_106227</name>
</gene>
<name>A0ABX9K0E5_9BACT</name>
<sequence length="370" mass="39722">MSAQVGIIGLGARTPVGVKAPHAAAAVRAGICRYGDHPFMIDKRGQPMKVARDGLLPPELGGSKRFQALASSALGESLSPLAPHASARWTLPAVVALPASRPGLPARLEEALDRWLREETSLPIRLAQLEWLPHGHAAGLMALERGWQLIQSGRAEFCLAGGIDSYLEAETLEWLDERELLKSAANRSGFIPGEGAGFCLLASARMIRQLGLSPLAWIASAATRREEHPFGTQGINVGRGLSEAIASVTRVLGEPPTRLADTLYCDLNGEPHRSEEFTYASLRCQLAFADHADYETPSDCWGDVGAATGPLLACLATASGRRRYARGPRPLLWASSYGGERSAVLLHLDNIAEREMPAWARSRSTPPGHP</sequence>
<proteinExistence type="predicted"/>
<evidence type="ECO:0000313" key="3">
    <source>
        <dbReference type="Proteomes" id="UP000256345"/>
    </source>
</evidence>
<protein>
    <submittedName>
        <fullName evidence="2">3-oxoacyl-[acyl-carrier-protein] synthase-1</fullName>
    </submittedName>
</protein>
<organism evidence="2 3">
    <name type="scientific">Archangium gephyra</name>
    <dbReference type="NCBI Taxonomy" id="48"/>
    <lineage>
        <taxon>Bacteria</taxon>
        <taxon>Pseudomonadati</taxon>
        <taxon>Myxococcota</taxon>
        <taxon>Myxococcia</taxon>
        <taxon>Myxococcales</taxon>
        <taxon>Cystobacterineae</taxon>
        <taxon>Archangiaceae</taxon>
        <taxon>Archangium</taxon>
    </lineage>
</organism>
<dbReference type="SUPFAM" id="SSF53901">
    <property type="entry name" value="Thiolase-like"/>
    <property type="match status" value="1"/>
</dbReference>
<dbReference type="Pfam" id="PF00109">
    <property type="entry name" value="ketoacyl-synt"/>
    <property type="match status" value="1"/>
</dbReference>
<dbReference type="InterPro" id="IPR016039">
    <property type="entry name" value="Thiolase-like"/>
</dbReference>